<dbReference type="AlphaFoldDB" id="A0AAD4S3N6"/>
<feature type="compositionally biased region" description="Polar residues" evidence="1">
    <location>
        <begin position="198"/>
        <end position="213"/>
    </location>
</feature>
<gene>
    <name evidence="2" type="ORF">MKW98_021694</name>
</gene>
<dbReference type="Proteomes" id="UP001202328">
    <property type="component" value="Unassembled WGS sequence"/>
</dbReference>
<organism evidence="2 3">
    <name type="scientific">Papaver atlanticum</name>
    <dbReference type="NCBI Taxonomy" id="357466"/>
    <lineage>
        <taxon>Eukaryota</taxon>
        <taxon>Viridiplantae</taxon>
        <taxon>Streptophyta</taxon>
        <taxon>Embryophyta</taxon>
        <taxon>Tracheophyta</taxon>
        <taxon>Spermatophyta</taxon>
        <taxon>Magnoliopsida</taxon>
        <taxon>Ranunculales</taxon>
        <taxon>Papaveraceae</taxon>
        <taxon>Papaveroideae</taxon>
        <taxon>Papaver</taxon>
    </lineage>
</organism>
<evidence type="ECO:0000313" key="3">
    <source>
        <dbReference type="Proteomes" id="UP001202328"/>
    </source>
</evidence>
<proteinExistence type="predicted"/>
<keyword evidence="3" id="KW-1185">Reference proteome</keyword>
<name>A0AAD4S3N6_9MAGN</name>
<dbReference type="EMBL" id="JAJJMB010014758">
    <property type="protein sequence ID" value="KAI3858274.1"/>
    <property type="molecule type" value="Genomic_DNA"/>
</dbReference>
<accession>A0AAD4S3N6</accession>
<protein>
    <recommendedName>
        <fullName evidence="4">Retrotransposon gag domain-containing protein</fullName>
    </recommendedName>
</protein>
<comment type="caution">
    <text evidence="2">The sequence shown here is derived from an EMBL/GenBank/DDBJ whole genome shotgun (WGS) entry which is preliminary data.</text>
</comment>
<sequence>MNMSLFFECWERFKDLLSSCPHHGYEIWRVINFFYDGVNSCVRQFVEMMCNGQFLNKSPDDAWTYFDLLAENAPNWDTSGTTDRNKSKPLTSSRTGMYVLSEEDDLNAKIACLHRKVDAIQKPNVVKVADLVEHACGICESLEHYTKDCPTIPAFQEVLHDQANSMETYKRPFSSPYSETYNQNWRNHPNFSWRNGPTMNGVNVPQGSSSSNPYVPPHKNNLEDTLQTLMQGQTQINQNVMKTLDELKLA</sequence>
<evidence type="ECO:0000256" key="1">
    <source>
        <dbReference type="SAM" id="MobiDB-lite"/>
    </source>
</evidence>
<evidence type="ECO:0000313" key="2">
    <source>
        <dbReference type="EMBL" id="KAI3858274.1"/>
    </source>
</evidence>
<reference evidence="2" key="1">
    <citation type="submission" date="2022-04" db="EMBL/GenBank/DDBJ databases">
        <title>A functionally conserved STORR gene fusion in Papaver species that diverged 16.8 million years ago.</title>
        <authorList>
            <person name="Catania T."/>
        </authorList>
    </citation>
    <scope>NUCLEOTIDE SEQUENCE</scope>
    <source>
        <strain evidence="2">S-188037</strain>
    </source>
</reference>
<feature type="region of interest" description="Disordered" evidence="1">
    <location>
        <begin position="198"/>
        <end position="217"/>
    </location>
</feature>
<evidence type="ECO:0008006" key="4">
    <source>
        <dbReference type="Google" id="ProtNLM"/>
    </source>
</evidence>